<dbReference type="PANTHER" id="PTHR43722">
    <property type="entry name" value="PROLINE IMINOPEPTIDASE"/>
    <property type="match status" value="1"/>
</dbReference>
<dbReference type="GO" id="GO:0005737">
    <property type="term" value="C:cytoplasm"/>
    <property type="evidence" value="ECO:0007669"/>
    <property type="project" value="UniProtKB-SubCell"/>
</dbReference>
<sequence length="343" mass="36976">MTIRSFPLIAAFAAFASLTAATPLAAQDVALPEAPAAWAKADRELMVPVEGGNIWVRVNGDLDAEHPPVMFIHGGPGGTHLGFGALTTLADERAVILYDQLDSGKSDRPEDPANWRVERFVSELEAIREALGIERWHVAGHSWGSALALEYAAAHPEHTESAVLGGTFISTPHWILGTNLLIRDLPDAVQDDIIACESKTPPAADICGPATEAFYRAYNGRPDRPAPSPEALAYRQLYKGQGFNGTLYNAMWGPSEFSARGTLVGYDATPLLSRIDGARTLFMIGQYDEARLDTVQDFVTLTPGAELAVIPGGSHSFIGERPAITEAILRSWMSRIDARGDSK</sequence>
<evidence type="ECO:0000256" key="10">
    <source>
        <dbReference type="ARBA" id="ARBA00029605"/>
    </source>
</evidence>
<comment type="caution">
    <text evidence="15">The sequence shown here is derived from an EMBL/GenBank/DDBJ whole genome shotgun (WGS) entry which is preliminary data.</text>
</comment>
<evidence type="ECO:0000256" key="8">
    <source>
        <dbReference type="ARBA" id="ARBA00022670"/>
    </source>
</evidence>
<dbReference type="GO" id="GO:0006508">
    <property type="term" value="P:proteolysis"/>
    <property type="evidence" value="ECO:0007669"/>
    <property type="project" value="UniProtKB-KW"/>
</dbReference>
<feature type="active site" description="Proton donor" evidence="12">
    <location>
        <position position="315"/>
    </location>
</feature>
<dbReference type="InterPro" id="IPR005945">
    <property type="entry name" value="Pro_imino_pep"/>
</dbReference>
<gene>
    <name evidence="15" type="ORF">GRI68_06165</name>
</gene>
<evidence type="ECO:0000256" key="9">
    <source>
        <dbReference type="ARBA" id="ARBA00022801"/>
    </source>
</evidence>
<dbReference type="PRINTS" id="PR00793">
    <property type="entry name" value="PROAMNOPTASE"/>
</dbReference>
<dbReference type="PANTHER" id="PTHR43722:SF1">
    <property type="entry name" value="PROLINE IMINOPEPTIDASE"/>
    <property type="match status" value="1"/>
</dbReference>
<feature type="active site" description="Nucleophile" evidence="12">
    <location>
        <position position="142"/>
    </location>
</feature>
<keyword evidence="13" id="KW-0732">Signal</keyword>
<dbReference type="AlphaFoldDB" id="A0A6I4U136"/>
<evidence type="ECO:0000256" key="13">
    <source>
        <dbReference type="SAM" id="SignalP"/>
    </source>
</evidence>
<keyword evidence="7" id="KW-0963">Cytoplasm</keyword>
<comment type="subcellular location">
    <subcellularLocation>
        <location evidence="2">Cytoplasm</location>
    </subcellularLocation>
</comment>
<evidence type="ECO:0000256" key="11">
    <source>
        <dbReference type="PIRNR" id="PIRNR005539"/>
    </source>
</evidence>
<evidence type="ECO:0000256" key="5">
    <source>
        <dbReference type="ARBA" id="ARBA00021843"/>
    </source>
</evidence>
<evidence type="ECO:0000256" key="7">
    <source>
        <dbReference type="ARBA" id="ARBA00022490"/>
    </source>
</evidence>
<keyword evidence="8" id="KW-0645">Protease</keyword>
<dbReference type="InterPro" id="IPR000073">
    <property type="entry name" value="AB_hydrolase_1"/>
</dbReference>
<dbReference type="InterPro" id="IPR002410">
    <property type="entry name" value="Peptidase_S33"/>
</dbReference>
<organism evidence="15 16">
    <name type="scientific">Alteriqipengyuania halimionae</name>
    <dbReference type="NCBI Taxonomy" id="1926630"/>
    <lineage>
        <taxon>Bacteria</taxon>
        <taxon>Pseudomonadati</taxon>
        <taxon>Pseudomonadota</taxon>
        <taxon>Alphaproteobacteria</taxon>
        <taxon>Sphingomonadales</taxon>
        <taxon>Erythrobacteraceae</taxon>
        <taxon>Alteriqipengyuania</taxon>
    </lineage>
</organism>
<evidence type="ECO:0000256" key="12">
    <source>
        <dbReference type="PIRSR" id="PIRSR005539-1"/>
    </source>
</evidence>
<feature type="active site" evidence="12">
    <location>
        <position position="288"/>
    </location>
</feature>
<feature type="signal peptide" evidence="13">
    <location>
        <begin position="1"/>
        <end position="25"/>
    </location>
</feature>
<dbReference type="Pfam" id="PF00561">
    <property type="entry name" value="Abhydrolase_1"/>
    <property type="match status" value="1"/>
</dbReference>
<evidence type="ECO:0000313" key="16">
    <source>
        <dbReference type="Proteomes" id="UP000429229"/>
    </source>
</evidence>
<dbReference type="EC" id="3.4.11.5" evidence="4"/>
<keyword evidence="9 11" id="KW-0378">Hydrolase</keyword>
<evidence type="ECO:0000256" key="2">
    <source>
        <dbReference type="ARBA" id="ARBA00004496"/>
    </source>
</evidence>
<dbReference type="GO" id="GO:0004177">
    <property type="term" value="F:aminopeptidase activity"/>
    <property type="evidence" value="ECO:0007669"/>
    <property type="project" value="UniProtKB-KW"/>
</dbReference>
<dbReference type="Proteomes" id="UP000429229">
    <property type="component" value="Unassembled WGS sequence"/>
</dbReference>
<dbReference type="NCBIfam" id="TIGR01250">
    <property type="entry name" value="pro_imino_pep_2"/>
    <property type="match status" value="1"/>
</dbReference>
<dbReference type="PIRSF" id="PIRSF005539">
    <property type="entry name" value="Pept_S33_TRI_F1"/>
    <property type="match status" value="1"/>
</dbReference>
<accession>A0A6I4U136</accession>
<dbReference type="EMBL" id="WTYR01000001">
    <property type="protein sequence ID" value="MXP09759.1"/>
    <property type="molecule type" value="Genomic_DNA"/>
</dbReference>
<evidence type="ECO:0000259" key="14">
    <source>
        <dbReference type="Pfam" id="PF00561"/>
    </source>
</evidence>
<dbReference type="Gene3D" id="3.40.50.1820">
    <property type="entry name" value="alpha/beta hydrolase"/>
    <property type="match status" value="1"/>
</dbReference>
<keyword evidence="6" id="KW-0031">Aminopeptidase</keyword>
<reference evidence="15 16" key="1">
    <citation type="submission" date="2019-12" db="EMBL/GenBank/DDBJ databases">
        <title>Genomic-based taxomic classification of the family Erythrobacteraceae.</title>
        <authorList>
            <person name="Xu L."/>
        </authorList>
    </citation>
    <scope>NUCLEOTIDE SEQUENCE [LARGE SCALE GENOMIC DNA]</scope>
    <source>
        <strain evidence="15 16">LMG 29519</strain>
    </source>
</reference>
<evidence type="ECO:0000256" key="4">
    <source>
        <dbReference type="ARBA" id="ARBA00012568"/>
    </source>
</evidence>
<comment type="catalytic activity">
    <reaction evidence="1">
        <text>Release of N-terminal proline from a peptide.</text>
        <dbReference type="EC" id="3.4.11.5"/>
    </reaction>
</comment>
<proteinExistence type="inferred from homology"/>
<evidence type="ECO:0000256" key="6">
    <source>
        <dbReference type="ARBA" id="ARBA00022438"/>
    </source>
</evidence>
<protein>
    <recommendedName>
        <fullName evidence="5">Proline iminopeptidase</fullName>
        <ecNumber evidence="4">3.4.11.5</ecNumber>
    </recommendedName>
    <alternativeName>
        <fullName evidence="10">Prolyl aminopeptidase</fullName>
    </alternativeName>
</protein>
<dbReference type="OrthoDB" id="9796770at2"/>
<dbReference type="RefSeq" id="WP_160616432.1">
    <property type="nucleotide sequence ID" value="NZ_WTYR01000001.1"/>
</dbReference>
<dbReference type="InterPro" id="IPR005944">
    <property type="entry name" value="Pro_iminopeptidase"/>
</dbReference>
<evidence type="ECO:0000313" key="15">
    <source>
        <dbReference type="EMBL" id="MXP09759.1"/>
    </source>
</evidence>
<name>A0A6I4U136_9SPHN</name>
<keyword evidence="16" id="KW-1185">Reference proteome</keyword>
<comment type="similarity">
    <text evidence="3 11">Belongs to the peptidase S33 family.</text>
</comment>
<feature type="domain" description="AB hydrolase-1" evidence="14">
    <location>
        <begin position="67"/>
        <end position="197"/>
    </location>
</feature>
<evidence type="ECO:0000256" key="1">
    <source>
        <dbReference type="ARBA" id="ARBA00001585"/>
    </source>
</evidence>
<evidence type="ECO:0000256" key="3">
    <source>
        <dbReference type="ARBA" id="ARBA00010088"/>
    </source>
</evidence>
<dbReference type="SUPFAM" id="SSF53474">
    <property type="entry name" value="alpha/beta-Hydrolases"/>
    <property type="match status" value="1"/>
</dbReference>
<feature type="chain" id="PRO_5026292920" description="Proline iminopeptidase" evidence="13">
    <location>
        <begin position="26"/>
        <end position="343"/>
    </location>
</feature>
<dbReference type="InterPro" id="IPR029058">
    <property type="entry name" value="AB_hydrolase_fold"/>
</dbReference>